<gene>
    <name evidence="3" type="ORF">NYP16_08105</name>
</gene>
<reference evidence="3" key="2">
    <citation type="journal article" date="2023" name="Syst. Appl. Microbiol.">
        <title>Govania unica gen. nov., sp. nov., a rare biosphere bacterium that represents a novel family in the class Alphaproteobacteria.</title>
        <authorList>
            <person name="Vandamme P."/>
            <person name="Peeters C."/>
            <person name="Hettiarachchi A."/>
            <person name="Cnockaert M."/>
            <person name="Carlier A."/>
        </authorList>
    </citation>
    <scope>NUCLEOTIDE SEQUENCE</scope>
    <source>
        <strain evidence="3">LMG 31809</strain>
    </source>
</reference>
<comment type="caution">
    <text evidence="3">The sequence shown here is derived from an EMBL/GenBank/DDBJ whole genome shotgun (WGS) entry which is preliminary data.</text>
</comment>
<feature type="chain" id="PRO_5040854348" evidence="1">
    <location>
        <begin position="25"/>
        <end position="103"/>
    </location>
</feature>
<keyword evidence="1" id="KW-0732">Signal</keyword>
<dbReference type="InterPro" id="IPR025711">
    <property type="entry name" value="PepSY"/>
</dbReference>
<dbReference type="Gene3D" id="3.10.450.40">
    <property type="match status" value="1"/>
</dbReference>
<evidence type="ECO:0000256" key="1">
    <source>
        <dbReference type="SAM" id="SignalP"/>
    </source>
</evidence>
<dbReference type="Pfam" id="PF03413">
    <property type="entry name" value="PepSY"/>
    <property type="match status" value="1"/>
</dbReference>
<name>A0A9X3TXQ5_9PROT</name>
<evidence type="ECO:0000313" key="3">
    <source>
        <dbReference type="EMBL" id="MDA5193911.1"/>
    </source>
</evidence>
<organism evidence="3 4">
    <name type="scientific">Govanella unica</name>
    <dbReference type="NCBI Taxonomy" id="2975056"/>
    <lineage>
        <taxon>Bacteria</taxon>
        <taxon>Pseudomonadati</taxon>
        <taxon>Pseudomonadota</taxon>
        <taxon>Alphaproteobacteria</taxon>
        <taxon>Emcibacterales</taxon>
        <taxon>Govanellaceae</taxon>
        <taxon>Govanella</taxon>
    </lineage>
</organism>
<feature type="signal peptide" evidence="1">
    <location>
        <begin position="1"/>
        <end position="24"/>
    </location>
</feature>
<evidence type="ECO:0000313" key="4">
    <source>
        <dbReference type="Proteomes" id="UP001141619"/>
    </source>
</evidence>
<sequence length="103" mass="11433">MKKHFLIGLLALMTLAAAPGTSMGGSKEDQDLARSALLRGEVLPLTRILDITARHVPGEVVKLELESKKKRLYYEIKILTPSGRLRELYLDARTGAFIAIEDE</sequence>
<keyword evidence="4" id="KW-1185">Reference proteome</keyword>
<dbReference type="EMBL" id="JANWOI010000003">
    <property type="protein sequence ID" value="MDA5193911.1"/>
    <property type="molecule type" value="Genomic_DNA"/>
</dbReference>
<protein>
    <submittedName>
        <fullName evidence="3">PepSY domain-containing protein</fullName>
    </submittedName>
</protein>
<reference evidence="3" key="1">
    <citation type="submission" date="2022-08" db="EMBL/GenBank/DDBJ databases">
        <authorList>
            <person name="Vandamme P."/>
            <person name="Hettiarachchi A."/>
            <person name="Peeters C."/>
            <person name="Cnockaert M."/>
            <person name="Carlier A."/>
        </authorList>
    </citation>
    <scope>NUCLEOTIDE SEQUENCE</scope>
    <source>
        <strain evidence="3">LMG 31809</strain>
    </source>
</reference>
<evidence type="ECO:0000259" key="2">
    <source>
        <dbReference type="Pfam" id="PF03413"/>
    </source>
</evidence>
<accession>A0A9X3TXQ5</accession>
<proteinExistence type="predicted"/>
<feature type="domain" description="PepSY" evidence="2">
    <location>
        <begin position="43"/>
        <end position="101"/>
    </location>
</feature>
<dbReference type="RefSeq" id="WP_274943618.1">
    <property type="nucleotide sequence ID" value="NZ_JANWOI010000003.1"/>
</dbReference>
<dbReference type="Proteomes" id="UP001141619">
    <property type="component" value="Unassembled WGS sequence"/>
</dbReference>
<dbReference type="AlphaFoldDB" id="A0A9X3TXQ5"/>